<dbReference type="AlphaFoldDB" id="A0A0C2GLT2"/>
<name>A0A0C2GLT2_9BILA</name>
<keyword evidence="2" id="KW-1185">Reference proteome</keyword>
<reference evidence="1 2" key="1">
    <citation type="submission" date="2013-12" db="EMBL/GenBank/DDBJ databases">
        <title>Draft genome of the parsitic nematode Ancylostoma duodenale.</title>
        <authorList>
            <person name="Mitreva M."/>
        </authorList>
    </citation>
    <scope>NUCLEOTIDE SEQUENCE [LARGE SCALE GENOMIC DNA]</scope>
    <source>
        <strain evidence="1 2">Zhejiang</strain>
    </source>
</reference>
<dbReference type="OrthoDB" id="5855206at2759"/>
<protein>
    <submittedName>
        <fullName evidence="1">Uncharacterized protein</fullName>
    </submittedName>
</protein>
<gene>
    <name evidence="1" type="ORF">ANCDUO_07525</name>
</gene>
<organism evidence="1 2">
    <name type="scientific">Ancylostoma duodenale</name>
    <dbReference type="NCBI Taxonomy" id="51022"/>
    <lineage>
        <taxon>Eukaryota</taxon>
        <taxon>Metazoa</taxon>
        <taxon>Ecdysozoa</taxon>
        <taxon>Nematoda</taxon>
        <taxon>Chromadorea</taxon>
        <taxon>Rhabditida</taxon>
        <taxon>Rhabditina</taxon>
        <taxon>Rhabditomorpha</taxon>
        <taxon>Strongyloidea</taxon>
        <taxon>Ancylostomatidae</taxon>
        <taxon>Ancylostomatinae</taxon>
        <taxon>Ancylostoma</taxon>
    </lineage>
</organism>
<dbReference type="Proteomes" id="UP000054047">
    <property type="component" value="Unassembled WGS sequence"/>
</dbReference>
<sequence length="65" mass="7571">MQSSRITDKHLTHYRLIDKHGHVERLAKVDLTPKSSAHVQVFCEETNYQAKLRINLNKNVGQLMK</sequence>
<accession>A0A0C2GLT2</accession>
<evidence type="ECO:0000313" key="1">
    <source>
        <dbReference type="EMBL" id="KIH62190.1"/>
    </source>
</evidence>
<evidence type="ECO:0000313" key="2">
    <source>
        <dbReference type="Proteomes" id="UP000054047"/>
    </source>
</evidence>
<proteinExistence type="predicted"/>
<dbReference type="EMBL" id="KN729512">
    <property type="protein sequence ID" value="KIH62190.1"/>
    <property type="molecule type" value="Genomic_DNA"/>
</dbReference>